<organism evidence="3 4">
    <name type="scientific">Mucilaginibacter terrae</name>
    <dbReference type="NCBI Taxonomy" id="1955052"/>
    <lineage>
        <taxon>Bacteria</taxon>
        <taxon>Pseudomonadati</taxon>
        <taxon>Bacteroidota</taxon>
        <taxon>Sphingobacteriia</taxon>
        <taxon>Sphingobacteriales</taxon>
        <taxon>Sphingobacteriaceae</taxon>
        <taxon>Mucilaginibacter</taxon>
    </lineage>
</organism>
<gene>
    <name evidence="3" type="ORF">QE417_002858</name>
</gene>
<evidence type="ECO:0000313" key="3">
    <source>
        <dbReference type="EMBL" id="MDT3403786.1"/>
    </source>
</evidence>
<reference evidence="4" key="1">
    <citation type="submission" date="2023-07" db="EMBL/GenBank/DDBJ databases">
        <title>Functional and genomic diversity of the sorghum phyllosphere microbiome.</title>
        <authorList>
            <person name="Shade A."/>
        </authorList>
    </citation>
    <scope>NUCLEOTIDE SEQUENCE [LARGE SCALE GENOMIC DNA]</scope>
    <source>
        <strain evidence="4">SORGH_AS_0422</strain>
    </source>
</reference>
<protein>
    <recommendedName>
        <fullName evidence="2">MobA/VirD2-like nuclease domain-containing protein</fullName>
    </recommendedName>
</protein>
<name>A0ABU3GVJ0_9SPHI</name>
<feature type="compositionally biased region" description="Polar residues" evidence="1">
    <location>
        <begin position="354"/>
        <end position="369"/>
    </location>
</feature>
<sequence>MTADQVKGKGFKGALSYNLAKVAKGVAEVLASTFSRDDNAQAILKEVNLVRMQRPNLAKYFYHTSLNFPVHEDLKNEQMKAIAGDYLTAMGFGDNQHIIFRHYDADHPHLHILVNRIGYDGSLVSDSNDYKRSEQALRQMEKQYGLTEVISSKEAKERAMTKSELEMMKRTDEPSAKLKLQVLVGEVIESKHDLNIQTFIGRLEAKGVNVMFNQASTGFVSGISYGYEGLQFKGAHLGNAYKWQAIKTGTGYEQERDRTAIHEANVRTIALRAERTAAGEDSKRTAGKRTKQANGKRTNAGHSQNGAASIPEGTGELQKQLEQRSGAQLAQIAGSGHDGNQPGLSDPKDRNSRKGYQQSAEQGRQQVGNPSLPHSDLISDLLGVNDPGSGMAPVELTQNRRWKKKKKRGLSH</sequence>
<feature type="compositionally biased region" description="Basic residues" evidence="1">
    <location>
        <begin position="400"/>
        <end position="412"/>
    </location>
</feature>
<dbReference type="Pfam" id="PF03432">
    <property type="entry name" value="Relaxase"/>
    <property type="match status" value="1"/>
</dbReference>
<dbReference type="RefSeq" id="WP_311951088.1">
    <property type="nucleotide sequence ID" value="NZ_JAVLVU010000001.1"/>
</dbReference>
<proteinExistence type="predicted"/>
<dbReference type="InterPro" id="IPR005094">
    <property type="entry name" value="Endonuclease_MobA/VirD2"/>
</dbReference>
<keyword evidence="4" id="KW-1185">Reference proteome</keyword>
<feature type="domain" description="MobA/VirD2-like nuclease" evidence="2">
    <location>
        <begin position="17"/>
        <end position="146"/>
    </location>
</feature>
<feature type="compositionally biased region" description="Polar residues" evidence="1">
    <location>
        <begin position="292"/>
        <end position="307"/>
    </location>
</feature>
<dbReference type="EMBL" id="JAVLVU010000001">
    <property type="protein sequence ID" value="MDT3403786.1"/>
    <property type="molecule type" value="Genomic_DNA"/>
</dbReference>
<feature type="compositionally biased region" description="Basic and acidic residues" evidence="1">
    <location>
        <begin position="272"/>
        <end position="284"/>
    </location>
</feature>
<evidence type="ECO:0000259" key="2">
    <source>
        <dbReference type="Pfam" id="PF03432"/>
    </source>
</evidence>
<comment type="caution">
    <text evidence="3">The sequence shown here is derived from an EMBL/GenBank/DDBJ whole genome shotgun (WGS) entry which is preliminary data.</text>
</comment>
<feature type="region of interest" description="Disordered" evidence="1">
    <location>
        <begin position="272"/>
        <end position="412"/>
    </location>
</feature>
<dbReference type="Proteomes" id="UP001258315">
    <property type="component" value="Unassembled WGS sequence"/>
</dbReference>
<accession>A0ABU3GVJ0</accession>
<evidence type="ECO:0000256" key="1">
    <source>
        <dbReference type="SAM" id="MobiDB-lite"/>
    </source>
</evidence>
<evidence type="ECO:0000313" key="4">
    <source>
        <dbReference type="Proteomes" id="UP001258315"/>
    </source>
</evidence>